<protein>
    <recommendedName>
        <fullName evidence="11">Protein kinase domain-containing protein</fullName>
    </recommendedName>
</protein>
<reference evidence="12" key="1">
    <citation type="journal article" date="2023" name="G3 (Bethesda)">
        <title>Whole genome assemblies of Zophobas morio and Tenebrio molitor.</title>
        <authorList>
            <person name="Kaur S."/>
            <person name="Stinson S.A."/>
            <person name="diCenzo G.C."/>
        </authorList>
    </citation>
    <scope>NUCLEOTIDE SEQUENCE</scope>
    <source>
        <strain evidence="12">QUZm001</strain>
    </source>
</reference>
<dbReference type="Gene3D" id="1.10.510.10">
    <property type="entry name" value="Transferase(Phosphotransferase) domain 1"/>
    <property type="match status" value="1"/>
</dbReference>
<evidence type="ECO:0000259" key="11">
    <source>
        <dbReference type="PROSITE" id="PS50011"/>
    </source>
</evidence>
<dbReference type="Gene3D" id="3.30.200.20">
    <property type="entry name" value="Phosphorylase Kinase, domain 1"/>
    <property type="match status" value="1"/>
</dbReference>
<sequence length="248" mass="28407">MDSNLANCDFLKQQFFDSASPLNIDSLLDAFNFLSTQTAKPKYRGQQRVEVFNNRYNLSLKNAVNLCLKIDDFVNLKAIGKGEFGEVRLVKFKQTGECFAMKILNKSTITRRMDEACFFEERDVMVQVKSPFIVNLNYAFQDELNLYIIMDFLPGGDLWQMLINTAEEWTEEWTRFYMAELLVALEDLHKTGYMHRDVKPENIMIDANGHFKLTDFGSSAKIPLKGFLDANTVAVGTPCYVAPEVNSK</sequence>
<keyword evidence="6 9" id="KW-0067">ATP-binding</keyword>
<dbReference type="PROSITE" id="PS50011">
    <property type="entry name" value="PROTEIN_KINASE_DOM"/>
    <property type="match status" value="1"/>
</dbReference>
<dbReference type="InterPro" id="IPR017441">
    <property type="entry name" value="Protein_kinase_ATP_BS"/>
</dbReference>
<keyword evidence="4 9" id="KW-0547">Nucleotide-binding</keyword>
<comment type="caution">
    <text evidence="12">The sequence shown here is derived from an EMBL/GenBank/DDBJ whole genome shotgun (WGS) entry which is preliminary data.</text>
</comment>
<accession>A0AA38HL22</accession>
<feature type="binding site" evidence="9">
    <location>
        <position position="102"/>
    </location>
    <ligand>
        <name>ATP</name>
        <dbReference type="ChEBI" id="CHEBI:30616"/>
    </ligand>
</feature>
<proteinExistence type="inferred from homology"/>
<dbReference type="GO" id="GO:0005524">
    <property type="term" value="F:ATP binding"/>
    <property type="evidence" value="ECO:0007669"/>
    <property type="project" value="UniProtKB-UniRule"/>
</dbReference>
<comment type="catalytic activity">
    <reaction evidence="8">
        <text>L-seryl-[protein] + ATP = O-phospho-L-seryl-[protein] + ADP + H(+)</text>
        <dbReference type="Rhea" id="RHEA:17989"/>
        <dbReference type="Rhea" id="RHEA-COMP:9863"/>
        <dbReference type="Rhea" id="RHEA-COMP:11604"/>
        <dbReference type="ChEBI" id="CHEBI:15378"/>
        <dbReference type="ChEBI" id="CHEBI:29999"/>
        <dbReference type="ChEBI" id="CHEBI:30616"/>
        <dbReference type="ChEBI" id="CHEBI:83421"/>
        <dbReference type="ChEBI" id="CHEBI:456216"/>
        <dbReference type="EC" id="2.7.11.1"/>
    </reaction>
</comment>
<keyword evidence="13" id="KW-1185">Reference proteome</keyword>
<gene>
    <name evidence="12" type="ORF">Zmor_016450</name>
</gene>
<evidence type="ECO:0000256" key="4">
    <source>
        <dbReference type="ARBA" id="ARBA00022741"/>
    </source>
</evidence>
<dbReference type="Pfam" id="PF00069">
    <property type="entry name" value="Pkinase"/>
    <property type="match status" value="1"/>
</dbReference>
<evidence type="ECO:0000256" key="6">
    <source>
        <dbReference type="ARBA" id="ARBA00022840"/>
    </source>
</evidence>
<dbReference type="Proteomes" id="UP001168821">
    <property type="component" value="Unassembled WGS sequence"/>
</dbReference>
<feature type="domain" description="Protein kinase" evidence="11">
    <location>
        <begin position="73"/>
        <end position="248"/>
    </location>
</feature>
<evidence type="ECO:0000256" key="8">
    <source>
        <dbReference type="ARBA" id="ARBA00048679"/>
    </source>
</evidence>
<dbReference type="GO" id="GO:0005737">
    <property type="term" value="C:cytoplasm"/>
    <property type="evidence" value="ECO:0007669"/>
    <property type="project" value="TreeGrafter"/>
</dbReference>
<dbReference type="GO" id="GO:0031032">
    <property type="term" value="P:actomyosin structure organization"/>
    <property type="evidence" value="ECO:0007669"/>
    <property type="project" value="TreeGrafter"/>
</dbReference>
<evidence type="ECO:0000313" key="12">
    <source>
        <dbReference type="EMBL" id="KAJ3639034.1"/>
    </source>
</evidence>
<dbReference type="InterPro" id="IPR011009">
    <property type="entry name" value="Kinase-like_dom_sf"/>
</dbReference>
<dbReference type="InterPro" id="IPR000719">
    <property type="entry name" value="Prot_kinase_dom"/>
</dbReference>
<keyword evidence="1 10" id="KW-0723">Serine/threonine-protein kinase</keyword>
<evidence type="ECO:0000256" key="7">
    <source>
        <dbReference type="ARBA" id="ARBA00047899"/>
    </source>
</evidence>
<organism evidence="12 13">
    <name type="scientific">Zophobas morio</name>
    <dbReference type="NCBI Taxonomy" id="2755281"/>
    <lineage>
        <taxon>Eukaryota</taxon>
        <taxon>Metazoa</taxon>
        <taxon>Ecdysozoa</taxon>
        <taxon>Arthropoda</taxon>
        <taxon>Hexapoda</taxon>
        <taxon>Insecta</taxon>
        <taxon>Pterygota</taxon>
        <taxon>Neoptera</taxon>
        <taxon>Endopterygota</taxon>
        <taxon>Coleoptera</taxon>
        <taxon>Polyphaga</taxon>
        <taxon>Cucujiformia</taxon>
        <taxon>Tenebrionidae</taxon>
        <taxon>Zophobas</taxon>
    </lineage>
</organism>
<evidence type="ECO:0000256" key="5">
    <source>
        <dbReference type="ARBA" id="ARBA00022777"/>
    </source>
</evidence>
<evidence type="ECO:0000313" key="13">
    <source>
        <dbReference type="Proteomes" id="UP001168821"/>
    </source>
</evidence>
<evidence type="ECO:0000256" key="1">
    <source>
        <dbReference type="ARBA" id="ARBA00022527"/>
    </source>
</evidence>
<dbReference type="InterPro" id="IPR008271">
    <property type="entry name" value="Ser/Thr_kinase_AS"/>
</dbReference>
<dbReference type="SUPFAM" id="SSF56112">
    <property type="entry name" value="Protein kinase-like (PK-like)"/>
    <property type="match status" value="1"/>
</dbReference>
<keyword evidence="5" id="KW-0418">Kinase</keyword>
<dbReference type="AlphaFoldDB" id="A0AA38HL22"/>
<evidence type="ECO:0000256" key="3">
    <source>
        <dbReference type="ARBA" id="ARBA00022679"/>
    </source>
</evidence>
<evidence type="ECO:0000256" key="2">
    <source>
        <dbReference type="ARBA" id="ARBA00022553"/>
    </source>
</evidence>
<dbReference type="SMART" id="SM00220">
    <property type="entry name" value="S_TKc"/>
    <property type="match status" value="1"/>
</dbReference>
<keyword evidence="3" id="KW-0808">Transferase</keyword>
<dbReference type="PROSITE" id="PS00108">
    <property type="entry name" value="PROTEIN_KINASE_ST"/>
    <property type="match status" value="1"/>
</dbReference>
<dbReference type="EMBL" id="JALNTZ010000046">
    <property type="protein sequence ID" value="KAJ3639034.1"/>
    <property type="molecule type" value="Genomic_DNA"/>
</dbReference>
<dbReference type="FunFam" id="3.30.200.20:FF:000042">
    <property type="entry name" value="Aurora kinase A"/>
    <property type="match status" value="1"/>
</dbReference>
<comment type="catalytic activity">
    <reaction evidence="7">
        <text>L-threonyl-[protein] + ATP = O-phospho-L-threonyl-[protein] + ADP + H(+)</text>
        <dbReference type="Rhea" id="RHEA:46608"/>
        <dbReference type="Rhea" id="RHEA-COMP:11060"/>
        <dbReference type="Rhea" id="RHEA-COMP:11605"/>
        <dbReference type="ChEBI" id="CHEBI:15378"/>
        <dbReference type="ChEBI" id="CHEBI:30013"/>
        <dbReference type="ChEBI" id="CHEBI:30616"/>
        <dbReference type="ChEBI" id="CHEBI:61977"/>
        <dbReference type="ChEBI" id="CHEBI:456216"/>
        <dbReference type="EC" id="2.7.11.1"/>
    </reaction>
</comment>
<evidence type="ECO:0000256" key="9">
    <source>
        <dbReference type="PROSITE-ProRule" id="PRU10141"/>
    </source>
</evidence>
<dbReference type="GO" id="GO:0005856">
    <property type="term" value="C:cytoskeleton"/>
    <property type="evidence" value="ECO:0007669"/>
    <property type="project" value="TreeGrafter"/>
</dbReference>
<evidence type="ECO:0000256" key="10">
    <source>
        <dbReference type="RuleBase" id="RU000304"/>
    </source>
</evidence>
<dbReference type="InterPro" id="IPR050839">
    <property type="entry name" value="Rho-assoc_Ser/Thr_Kinase"/>
</dbReference>
<keyword evidence="2" id="KW-0597">Phosphoprotein</keyword>
<dbReference type="PANTHER" id="PTHR22988:SF71">
    <property type="entry name" value="CITRON RHO-INTERACTING KINASE"/>
    <property type="match status" value="1"/>
</dbReference>
<dbReference type="PROSITE" id="PS00107">
    <property type="entry name" value="PROTEIN_KINASE_ATP"/>
    <property type="match status" value="1"/>
</dbReference>
<dbReference type="PANTHER" id="PTHR22988">
    <property type="entry name" value="MYOTONIC DYSTROPHY S/T KINASE-RELATED"/>
    <property type="match status" value="1"/>
</dbReference>
<name>A0AA38HL22_9CUCU</name>
<comment type="similarity">
    <text evidence="10">Belongs to the protein kinase superfamily.</text>
</comment>
<dbReference type="GO" id="GO:0004674">
    <property type="term" value="F:protein serine/threonine kinase activity"/>
    <property type="evidence" value="ECO:0007669"/>
    <property type="project" value="UniProtKB-KW"/>
</dbReference>